<dbReference type="InterPro" id="IPR001647">
    <property type="entry name" value="HTH_TetR"/>
</dbReference>
<dbReference type="Proteomes" id="UP000320593">
    <property type="component" value="Unassembled WGS sequence"/>
</dbReference>
<evidence type="ECO:0000259" key="5">
    <source>
        <dbReference type="PROSITE" id="PS50977"/>
    </source>
</evidence>
<dbReference type="RefSeq" id="WP_145346200.1">
    <property type="nucleotide sequence ID" value="NZ_SMLY01000084.1"/>
</dbReference>
<evidence type="ECO:0000256" key="4">
    <source>
        <dbReference type="PROSITE-ProRule" id="PRU00335"/>
    </source>
</evidence>
<name>A0A562SNR1_9HYPH</name>
<evidence type="ECO:0000256" key="3">
    <source>
        <dbReference type="ARBA" id="ARBA00023163"/>
    </source>
</evidence>
<evidence type="ECO:0000256" key="1">
    <source>
        <dbReference type="ARBA" id="ARBA00023015"/>
    </source>
</evidence>
<evidence type="ECO:0000313" key="6">
    <source>
        <dbReference type="EMBL" id="TWI82330.1"/>
    </source>
</evidence>
<dbReference type="SUPFAM" id="SSF46689">
    <property type="entry name" value="Homeodomain-like"/>
    <property type="match status" value="1"/>
</dbReference>
<keyword evidence="3" id="KW-0804">Transcription</keyword>
<evidence type="ECO:0000256" key="2">
    <source>
        <dbReference type="ARBA" id="ARBA00023125"/>
    </source>
</evidence>
<keyword evidence="7" id="KW-1185">Reference proteome</keyword>
<dbReference type="AlphaFoldDB" id="A0A562SNR1"/>
<dbReference type="PANTHER" id="PTHR47506:SF1">
    <property type="entry name" value="HTH-TYPE TRANSCRIPTIONAL REGULATOR YJDC"/>
    <property type="match status" value="1"/>
</dbReference>
<dbReference type="InterPro" id="IPR009057">
    <property type="entry name" value="Homeodomain-like_sf"/>
</dbReference>
<dbReference type="Pfam" id="PF00440">
    <property type="entry name" value="TetR_N"/>
    <property type="match status" value="1"/>
</dbReference>
<keyword evidence="2 4" id="KW-0238">DNA-binding</keyword>
<keyword evidence="1" id="KW-0805">Transcription regulation</keyword>
<dbReference type="PANTHER" id="PTHR47506">
    <property type="entry name" value="TRANSCRIPTIONAL REGULATORY PROTEIN"/>
    <property type="match status" value="1"/>
</dbReference>
<comment type="caution">
    <text evidence="6">The sequence shown here is derived from an EMBL/GenBank/DDBJ whole genome shotgun (WGS) entry which is preliminary data.</text>
</comment>
<proteinExistence type="predicted"/>
<gene>
    <name evidence="6" type="ORF">JM93_03680</name>
</gene>
<dbReference type="GO" id="GO:0003677">
    <property type="term" value="F:DNA binding"/>
    <property type="evidence" value="ECO:0007669"/>
    <property type="project" value="UniProtKB-UniRule"/>
</dbReference>
<sequence length="176" mass="19337">MDAKKNVIAAGLETVFRTRGFAEPSVPDLKDGAGVSLRTLYKYFPSREEMIVGALDYRQQRYLTHLAERMPPPGIQAAFHVIKRLGIWMDTNSSNGCLFFHALSAHPDSKSISNTVLRHKAEIVDFLSQACGCPRCGQQLYVIHEGITAAWSAQGDKALTSASPLVLGIFKETAND</sequence>
<feature type="domain" description="HTH tetR-type" evidence="5">
    <location>
        <begin position="2"/>
        <end position="62"/>
    </location>
</feature>
<protein>
    <submittedName>
        <fullName evidence="6">TetR family transcriptional regulator</fullName>
    </submittedName>
</protein>
<organism evidence="6 7">
    <name type="scientific">Roseibium hamelinense</name>
    <dbReference type="NCBI Taxonomy" id="150831"/>
    <lineage>
        <taxon>Bacteria</taxon>
        <taxon>Pseudomonadati</taxon>
        <taxon>Pseudomonadota</taxon>
        <taxon>Alphaproteobacteria</taxon>
        <taxon>Hyphomicrobiales</taxon>
        <taxon>Stappiaceae</taxon>
        <taxon>Roseibium</taxon>
    </lineage>
</organism>
<accession>A0A562SNR1</accession>
<dbReference type="OrthoDB" id="9787680at2"/>
<dbReference type="Gene3D" id="1.10.357.10">
    <property type="entry name" value="Tetracycline Repressor, domain 2"/>
    <property type="match status" value="1"/>
</dbReference>
<reference evidence="6 7" key="1">
    <citation type="submission" date="2019-07" db="EMBL/GenBank/DDBJ databases">
        <title>Genomic Encyclopedia of Archaeal and Bacterial Type Strains, Phase II (KMG-II): from individual species to whole genera.</title>
        <authorList>
            <person name="Goeker M."/>
        </authorList>
    </citation>
    <scope>NUCLEOTIDE SEQUENCE [LARGE SCALE GENOMIC DNA]</scope>
    <source>
        <strain evidence="6 7">ATCC BAA-252</strain>
    </source>
</reference>
<dbReference type="EMBL" id="VLLF01000009">
    <property type="protein sequence ID" value="TWI82330.1"/>
    <property type="molecule type" value="Genomic_DNA"/>
</dbReference>
<evidence type="ECO:0000313" key="7">
    <source>
        <dbReference type="Proteomes" id="UP000320593"/>
    </source>
</evidence>
<dbReference type="PROSITE" id="PS50977">
    <property type="entry name" value="HTH_TETR_2"/>
    <property type="match status" value="1"/>
</dbReference>
<feature type="DNA-binding region" description="H-T-H motif" evidence="4">
    <location>
        <begin position="25"/>
        <end position="44"/>
    </location>
</feature>